<feature type="transmembrane region" description="Helical" evidence="8">
    <location>
        <begin position="96"/>
        <end position="115"/>
    </location>
</feature>
<dbReference type="PANTHER" id="PTHR30472:SF68">
    <property type="entry name" value="FERRICHROME TRANSPORT SYSTEM PERMEASE PROTEIN FHUB"/>
    <property type="match status" value="1"/>
</dbReference>
<name>A0A429XDV0_SIMTE</name>
<dbReference type="EMBL" id="QYTW02000001">
    <property type="protein sequence ID" value="RST61628.1"/>
    <property type="molecule type" value="Genomic_DNA"/>
</dbReference>
<evidence type="ECO:0000256" key="5">
    <source>
        <dbReference type="ARBA" id="ARBA00022692"/>
    </source>
</evidence>
<keyword evidence="3" id="KW-0813">Transport</keyword>
<dbReference type="OrthoDB" id="9811721at2"/>
<dbReference type="FunFam" id="1.10.3470.10:FF:000001">
    <property type="entry name" value="Vitamin B12 ABC transporter permease BtuC"/>
    <property type="match status" value="1"/>
</dbReference>
<accession>A0A429XDV0</accession>
<evidence type="ECO:0000313" key="10">
    <source>
        <dbReference type="Proteomes" id="UP000287296"/>
    </source>
</evidence>
<sequence>MNTSLHKRQRRKKYAIIATPVLLFLACFYGLTDGSVQISLPEMWRAMTGNGESIHEKILFDVRLPRVLIGIFVGGCLAASGALLQGVMKNPLADPGIIGVSAGGGLAAVITMIILPQLTYLLPFTAFLGALITSTVIYFLAWERGTSPVKIILAGVAVNALLGAITSGVMLIYSDRVQAVLPWLAGDLSGKGWHHFEFMSPYAAAGILLCFLAIKPANLLLLGDDTAQLLGQRVEMQRFLMIVLASFLAGIGVSVAGLVGFVGLVIPHIARIIIGDDYRFLLPLSIFWGASLVVFADTAARSWFDPTELPVGILLASLGAPFFLFLLRKRRIA</sequence>
<dbReference type="SUPFAM" id="SSF81345">
    <property type="entry name" value="ABC transporter involved in vitamin B12 uptake, BtuC"/>
    <property type="match status" value="1"/>
</dbReference>
<dbReference type="Gene3D" id="1.10.3470.10">
    <property type="entry name" value="ABC transporter involved in vitamin B12 uptake, BtuC"/>
    <property type="match status" value="1"/>
</dbReference>
<gene>
    <name evidence="9" type="ORF">D5F11_001760</name>
</gene>
<keyword evidence="4" id="KW-1003">Cell membrane</keyword>
<dbReference type="Pfam" id="PF01032">
    <property type="entry name" value="FecCD"/>
    <property type="match status" value="1"/>
</dbReference>
<proteinExistence type="inferred from homology"/>
<dbReference type="PANTHER" id="PTHR30472">
    <property type="entry name" value="FERRIC ENTEROBACTIN TRANSPORT SYSTEM PERMEASE PROTEIN"/>
    <property type="match status" value="1"/>
</dbReference>
<dbReference type="AlphaFoldDB" id="A0A429XDV0"/>
<feature type="transmembrane region" description="Helical" evidence="8">
    <location>
        <begin position="309"/>
        <end position="327"/>
    </location>
</feature>
<dbReference type="PROSITE" id="PS51257">
    <property type="entry name" value="PROKAR_LIPOPROTEIN"/>
    <property type="match status" value="1"/>
</dbReference>
<evidence type="ECO:0000256" key="3">
    <source>
        <dbReference type="ARBA" id="ARBA00022448"/>
    </source>
</evidence>
<evidence type="ECO:0000256" key="2">
    <source>
        <dbReference type="ARBA" id="ARBA00007935"/>
    </source>
</evidence>
<feature type="transmembrane region" description="Helical" evidence="8">
    <location>
        <begin position="239"/>
        <end position="266"/>
    </location>
</feature>
<feature type="transmembrane region" description="Helical" evidence="8">
    <location>
        <begin position="14"/>
        <end position="31"/>
    </location>
</feature>
<dbReference type="GO" id="GO:0033214">
    <property type="term" value="P:siderophore-iron import into cell"/>
    <property type="evidence" value="ECO:0007669"/>
    <property type="project" value="TreeGrafter"/>
</dbReference>
<evidence type="ECO:0000313" key="9">
    <source>
        <dbReference type="EMBL" id="RST61628.1"/>
    </source>
</evidence>
<dbReference type="InterPro" id="IPR037294">
    <property type="entry name" value="ABC_BtuC-like"/>
</dbReference>
<dbReference type="InterPro" id="IPR000522">
    <property type="entry name" value="ABC_transptr_permease_BtuC"/>
</dbReference>
<evidence type="ECO:0000256" key="8">
    <source>
        <dbReference type="SAM" id="Phobius"/>
    </source>
</evidence>
<comment type="similarity">
    <text evidence="2">Belongs to the binding-protein-dependent transport system permease family. FecCD subfamily.</text>
</comment>
<organism evidence="9 10">
    <name type="scientific">Siminovitchia terrae</name>
    <name type="common">Bacillus terrae</name>
    <dbReference type="NCBI Taxonomy" id="1914933"/>
    <lineage>
        <taxon>Bacteria</taxon>
        <taxon>Bacillati</taxon>
        <taxon>Bacillota</taxon>
        <taxon>Bacilli</taxon>
        <taxon>Bacillales</taxon>
        <taxon>Bacillaceae</taxon>
        <taxon>Siminovitchia</taxon>
    </lineage>
</organism>
<evidence type="ECO:0000256" key="6">
    <source>
        <dbReference type="ARBA" id="ARBA00022989"/>
    </source>
</evidence>
<keyword evidence="5 8" id="KW-0812">Transmembrane</keyword>
<evidence type="ECO:0000256" key="7">
    <source>
        <dbReference type="ARBA" id="ARBA00023136"/>
    </source>
</evidence>
<keyword evidence="6 8" id="KW-1133">Transmembrane helix</keyword>
<feature type="transmembrane region" description="Helical" evidence="8">
    <location>
        <begin position="152"/>
        <end position="173"/>
    </location>
</feature>
<evidence type="ECO:0000256" key="4">
    <source>
        <dbReference type="ARBA" id="ARBA00022475"/>
    </source>
</evidence>
<feature type="transmembrane region" description="Helical" evidence="8">
    <location>
        <begin position="121"/>
        <end position="140"/>
    </location>
</feature>
<dbReference type="RefSeq" id="WP_120115777.1">
    <property type="nucleotide sequence ID" value="NZ_QYTW02000001.1"/>
</dbReference>
<evidence type="ECO:0000256" key="1">
    <source>
        <dbReference type="ARBA" id="ARBA00004651"/>
    </source>
</evidence>
<dbReference type="CDD" id="cd06550">
    <property type="entry name" value="TM_ABC_iron-siderophores_like"/>
    <property type="match status" value="1"/>
</dbReference>
<dbReference type="GO" id="GO:0022857">
    <property type="term" value="F:transmembrane transporter activity"/>
    <property type="evidence" value="ECO:0007669"/>
    <property type="project" value="InterPro"/>
</dbReference>
<keyword evidence="7 8" id="KW-0472">Membrane</keyword>
<comment type="caution">
    <text evidence="9">The sequence shown here is derived from an EMBL/GenBank/DDBJ whole genome shotgun (WGS) entry which is preliminary data.</text>
</comment>
<dbReference type="GO" id="GO:0005886">
    <property type="term" value="C:plasma membrane"/>
    <property type="evidence" value="ECO:0007669"/>
    <property type="project" value="UniProtKB-SubCell"/>
</dbReference>
<comment type="subcellular location">
    <subcellularLocation>
        <location evidence="1">Cell membrane</location>
        <topology evidence="1">Multi-pass membrane protein</topology>
    </subcellularLocation>
</comment>
<dbReference type="Proteomes" id="UP000287296">
    <property type="component" value="Unassembled WGS sequence"/>
</dbReference>
<protein>
    <submittedName>
        <fullName evidence="9">Iron ABC transporter permease</fullName>
    </submittedName>
</protein>
<feature type="transmembrane region" description="Helical" evidence="8">
    <location>
        <begin position="67"/>
        <end position="84"/>
    </location>
</feature>
<reference evidence="9 10" key="1">
    <citation type="submission" date="2018-12" db="EMBL/GenBank/DDBJ databases">
        <authorList>
            <person name="Sun L."/>
            <person name="Chen Z."/>
        </authorList>
    </citation>
    <scope>NUCLEOTIDE SEQUENCE [LARGE SCALE GENOMIC DNA]</scope>
    <source>
        <strain evidence="9 10">LMG 29736</strain>
    </source>
</reference>